<comment type="caution">
    <text evidence="3">The sequence shown here is derived from an EMBL/GenBank/DDBJ whole genome shotgun (WGS) entry which is preliminary data.</text>
</comment>
<dbReference type="AlphaFoldDB" id="A0A9X5FFC0"/>
<accession>A0A9X5FFC0</accession>
<sequence length="155" mass="16420">MSTPETVDDGAPTGARDVVVLQRLENGAIAAMIVVALVALDLPAWWLAASFLLFDLSMVGYARSPRLGAVTYNVVHNYTGPAAALAGYFLAGDARPDWLVVLAACWAFHVSVDRALGFGLKLHGFGHTHLGSLQAAQKAQPQQSGSRATDDMLDD</sequence>
<dbReference type="Pfam" id="PF14079">
    <property type="entry name" value="DUF4260"/>
    <property type="match status" value="1"/>
</dbReference>
<proteinExistence type="predicted"/>
<keyword evidence="2" id="KW-0472">Membrane</keyword>
<organism evidence="3 4">
    <name type="scientific">Sanguibacter hominis ATCC BAA-789</name>
    <dbReference type="NCBI Taxonomy" id="1312740"/>
    <lineage>
        <taxon>Bacteria</taxon>
        <taxon>Bacillati</taxon>
        <taxon>Actinomycetota</taxon>
        <taxon>Actinomycetes</taxon>
        <taxon>Micrococcales</taxon>
        <taxon>Sanguibacteraceae</taxon>
        <taxon>Sanguibacter</taxon>
    </lineage>
</organism>
<protein>
    <submittedName>
        <fullName evidence="3">DUF4260 domain-containing protein</fullName>
    </submittedName>
</protein>
<dbReference type="EMBL" id="JAAXOW010000002">
    <property type="protein sequence ID" value="NKX93016.1"/>
    <property type="molecule type" value="Genomic_DNA"/>
</dbReference>
<feature type="transmembrane region" description="Helical" evidence="2">
    <location>
        <begin position="28"/>
        <end position="54"/>
    </location>
</feature>
<keyword evidence="2" id="KW-0812">Transmembrane</keyword>
<dbReference type="Proteomes" id="UP000774283">
    <property type="component" value="Unassembled WGS sequence"/>
</dbReference>
<gene>
    <name evidence="3" type="ORF">HF995_06960</name>
</gene>
<reference evidence="3 4" key="1">
    <citation type="submission" date="2020-04" db="EMBL/GenBank/DDBJ databases">
        <title>MicrobeNet Type strains.</title>
        <authorList>
            <person name="Nicholson A.C."/>
        </authorList>
    </citation>
    <scope>NUCLEOTIDE SEQUENCE [LARGE SCALE GENOMIC DNA]</scope>
    <source>
        <strain evidence="3 4">ATCC BAA-789</strain>
    </source>
</reference>
<feature type="region of interest" description="Disordered" evidence="1">
    <location>
        <begin position="136"/>
        <end position="155"/>
    </location>
</feature>
<keyword evidence="4" id="KW-1185">Reference proteome</keyword>
<keyword evidence="2" id="KW-1133">Transmembrane helix</keyword>
<evidence type="ECO:0000313" key="4">
    <source>
        <dbReference type="Proteomes" id="UP000774283"/>
    </source>
</evidence>
<dbReference type="InterPro" id="IPR025356">
    <property type="entry name" value="DUF4260"/>
</dbReference>
<evidence type="ECO:0000256" key="2">
    <source>
        <dbReference type="SAM" id="Phobius"/>
    </source>
</evidence>
<feature type="compositionally biased region" description="Polar residues" evidence="1">
    <location>
        <begin position="136"/>
        <end position="147"/>
    </location>
</feature>
<evidence type="ECO:0000256" key="1">
    <source>
        <dbReference type="SAM" id="MobiDB-lite"/>
    </source>
</evidence>
<evidence type="ECO:0000313" key="3">
    <source>
        <dbReference type="EMBL" id="NKX93016.1"/>
    </source>
</evidence>
<dbReference type="RefSeq" id="WP_168447106.1">
    <property type="nucleotide sequence ID" value="NZ_JAAXOW010000002.1"/>
</dbReference>
<name>A0A9X5FFC0_9MICO</name>